<dbReference type="SUPFAM" id="SSF46785">
    <property type="entry name" value="Winged helix' DNA-binding domain"/>
    <property type="match status" value="1"/>
</dbReference>
<comment type="caution">
    <text evidence="5">The sequence shown here is derived from an EMBL/GenBank/DDBJ whole genome shotgun (WGS) entry which is preliminary data.</text>
</comment>
<dbReference type="InterPro" id="IPR036390">
    <property type="entry name" value="WH_DNA-bd_sf"/>
</dbReference>
<dbReference type="AlphaFoldDB" id="A0A3D8IVG8"/>
<proteinExistence type="predicted"/>
<sequence>MSSKKDILLEQVITQYLKSKEPIGSESLKASCSVEFSSATIRNHFKTLVQEGWLTQTHSSSGRIPTYAALKNHWVKYIDPKSPCMVENIQIIKQSSYAHDICCIVHIYTKNALQDIINIHNDFLALKLERGYAILAYNASLERFLHELKNLDVADIVKIAYQVRAKELLDALHNAQESEVKRFCVSAIYEMLASTSNEEVFLDIINGYCFDKLQNGIYFEDFLPKNYLGIVQEFHTAQGQSGQILVCGKIDRDYVSFYNQLAS</sequence>
<dbReference type="EMBL" id="NXLT01000001">
    <property type="protein sequence ID" value="RDU68571.1"/>
    <property type="molecule type" value="Genomic_DNA"/>
</dbReference>
<keyword evidence="4" id="KW-0804">Transcription</keyword>
<evidence type="ECO:0000256" key="1">
    <source>
        <dbReference type="ARBA" id="ARBA00022491"/>
    </source>
</evidence>
<dbReference type="GO" id="GO:0003677">
    <property type="term" value="F:DNA binding"/>
    <property type="evidence" value="ECO:0007669"/>
    <property type="project" value="InterPro"/>
</dbReference>
<keyword evidence="6" id="KW-1185">Reference proteome</keyword>
<keyword evidence="1" id="KW-0678">Repressor</keyword>
<dbReference type="Gene3D" id="1.10.10.10">
    <property type="entry name" value="Winged helix-like DNA-binding domain superfamily/Winged helix DNA-binding domain"/>
    <property type="match status" value="1"/>
</dbReference>
<name>A0A3D8IVG8_9HELI</name>
<keyword evidence="2" id="KW-0805">Transcription regulation</keyword>
<evidence type="ECO:0000313" key="5">
    <source>
        <dbReference type="EMBL" id="RDU68571.1"/>
    </source>
</evidence>
<dbReference type="OrthoDB" id="9783139at2"/>
<accession>A0A3D8IVG8</accession>
<evidence type="ECO:0000256" key="3">
    <source>
        <dbReference type="ARBA" id="ARBA00023016"/>
    </source>
</evidence>
<protein>
    <submittedName>
        <fullName evidence="5">HrcA family transcriptional regulator</fullName>
    </submittedName>
</protein>
<dbReference type="InterPro" id="IPR002571">
    <property type="entry name" value="HrcA"/>
</dbReference>
<reference evidence="5 6" key="1">
    <citation type="submission" date="2018-04" db="EMBL/GenBank/DDBJ databases">
        <title>Novel Campyloabacter and Helicobacter Species and Strains.</title>
        <authorList>
            <person name="Mannion A.J."/>
            <person name="Shen Z."/>
            <person name="Fox J.G."/>
        </authorList>
    </citation>
    <scope>NUCLEOTIDE SEQUENCE [LARGE SCALE GENOMIC DNA]</scope>
    <source>
        <strain evidence="5 6">MIT 12-6600</strain>
    </source>
</reference>
<dbReference type="GO" id="GO:0045892">
    <property type="term" value="P:negative regulation of DNA-templated transcription"/>
    <property type="evidence" value="ECO:0007669"/>
    <property type="project" value="TreeGrafter"/>
</dbReference>
<organism evidence="5 6">
    <name type="scientific">Helicobacter equorum</name>
    <dbReference type="NCBI Taxonomy" id="361872"/>
    <lineage>
        <taxon>Bacteria</taxon>
        <taxon>Pseudomonadati</taxon>
        <taxon>Campylobacterota</taxon>
        <taxon>Epsilonproteobacteria</taxon>
        <taxon>Campylobacterales</taxon>
        <taxon>Helicobacteraceae</taxon>
        <taxon>Helicobacter</taxon>
    </lineage>
</organism>
<evidence type="ECO:0000313" key="6">
    <source>
        <dbReference type="Proteomes" id="UP000256514"/>
    </source>
</evidence>
<dbReference type="PANTHER" id="PTHR34824">
    <property type="entry name" value="HEAT-INDUCIBLE TRANSCRIPTION REPRESSOR HRCA"/>
    <property type="match status" value="1"/>
</dbReference>
<evidence type="ECO:0000256" key="2">
    <source>
        <dbReference type="ARBA" id="ARBA00023015"/>
    </source>
</evidence>
<dbReference type="Proteomes" id="UP000256514">
    <property type="component" value="Unassembled WGS sequence"/>
</dbReference>
<dbReference type="InterPro" id="IPR036388">
    <property type="entry name" value="WH-like_DNA-bd_sf"/>
</dbReference>
<evidence type="ECO:0000256" key="4">
    <source>
        <dbReference type="ARBA" id="ARBA00023163"/>
    </source>
</evidence>
<dbReference type="RefSeq" id="WP_115570513.1">
    <property type="nucleotide sequence ID" value="NZ_NXLT01000001.1"/>
</dbReference>
<keyword evidence="3" id="KW-0346">Stress response</keyword>
<dbReference type="PANTHER" id="PTHR34824:SF1">
    <property type="entry name" value="HEAT-INDUCIBLE TRANSCRIPTION REPRESSOR HRCA"/>
    <property type="match status" value="1"/>
</dbReference>
<gene>
    <name evidence="5" type="ORF">CQA54_01860</name>
</gene>